<dbReference type="GO" id="GO:0000175">
    <property type="term" value="F:3'-5'-RNA exonuclease activity"/>
    <property type="evidence" value="ECO:0007669"/>
    <property type="project" value="TreeGrafter"/>
</dbReference>
<evidence type="ECO:0000313" key="6">
    <source>
        <dbReference type="Proteomes" id="UP000736164"/>
    </source>
</evidence>
<organism evidence="5 6">
    <name type="scientific">Atractosteus spatula</name>
    <name type="common">Alligator gar</name>
    <name type="synonym">Lepisosteus spatula</name>
    <dbReference type="NCBI Taxonomy" id="7917"/>
    <lineage>
        <taxon>Eukaryota</taxon>
        <taxon>Metazoa</taxon>
        <taxon>Chordata</taxon>
        <taxon>Craniata</taxon>
        <taxon>Vertebrata</taxon>
        <taxon>Euteleostomi</taxon>
        <taxon>Actinopterygii</taxon>
        <taxon>Neopterygii</taxon>
        <taxon>Holostei</taxon>
        <taxon>Semionotiformes</taxon>
        <taxon>Lepisosteidae</taxon>
        <taxon>Atractosteus</taxon>
    </lineage>
</organism>
<dbReference type="PANTHER" id="PTHR12121">
    <property type="entry name" value="CARBON CATABOLITE REPRESSOR PROTEIN 4"/>
    <property type="match status" value="1"/>
</dbReference>
<keyword evidence="6" id="KW-1185">Reference proteome</keyword>
<feature type="non-terminal residue" evidence="5">
    <location>
        <position position="527"/>
    </location>
</feature>
<dbReference type="FunFam" id="3.60.10.10:FF:000025">
    <property type="entry name" value="Angel homolog 1 (Drosophila)"/>
    <property type="match status" value="1"/>
</dbReference>
<keyword evidence="2" id="KW-0597">Phosphoprotein</keyword>
<dbReference type="SUPFAM" id="SSF56219">
    <property type="entry name" value="DNase I-like"/>
    <property type="match status" value="1"/>
</dbReference>
<dbReference type="Gene3D" id="3.60.10.10">
    <property type="entry name" value="Endonuclease/exonuclease/phosphatase"/>
    <property type="match status" value="1"/>
</dbReference>
<protein>
    <recommendedName>
        <fullName evidence="3">Protein angel homolog 1</fullName>
    </recommendedName>
</protein>
<feature type="domain" description="Endonuclease/exonuclease/phosphatase" evidence="4">
    <location>
        <begin position="91"/>
        <end position="513"/>
    </location>
</feature>
<comment type="caution">
    <text evidence="5">The sequence shown here is derived from an EMBL/GenBank/DDBJ whole genome shotgun (WGS) entry which is preliminary data.</text>
</comment>
<name>A0A8J7TAZ2_ATRSP</name>
<evidence type="ECO:0000313" key="5">
    <source>
        <dbReference type="EMBL" id="MBN3317212.1"/>
    </source>
</evidence>
<evidence type="ECO:0000256" key="1">
    <source>
        <dbReference type="ARBA" id="ARBA00010774"/>
    </source>
</evidence>
<sequence>MLLCEADAQSWGIAADRLREGWSPCSWPGPEEEQCYPPWQVQGMSYYPRMETAPVEEVGRVWEDLSGLHSRTFAPQGSSPATTAPFEFTVMSYNLLSQDLLVANPDLYAHCFPDVLAWEFRLQNILQEFQTWQPDILCLQEVQENHFWEQLEPVLSAMGYSCVYKRRTGRKTDGCAICYKPARFRKVSCSLVEFYRPEVELLDRDNVGVVTLLQPVTPEGSEVWGQRSKAPPLCIANTHLLYNPMRGDVKLAQLALLLAEIDRAVKPWREEGVQCPVILCGDFNSVPYMPLYQFICTGQMYYHGLPAWMISGQEDLSHKLNQRRLYAPLWPSSLGISDNCQYFTVCDEKKKNGQEKEEKGKLQYSHKCLLQFRFCEIACTRPEYLVCIPGVTDAKPDPSKIQAQALKSLPEPDPEKSSSRFRNTIFHGFDLTSVYSHYISGTEMREVTTLHCGSGATVDYIFYSAVPVKNRSQRGGRLKQDGVLKLMGRLSLLSEEQLWSTKGLPNEVFSSDHLSLLAKFQLDHTWF</sequence>
<dbReference type="InterPro" id="IPR005135">
    <property type="entry name" value="Endo/exonuclease/phosphatase"/>
</dbReference>
<reference evidence="5" key="1">
    <citation type="journal article" date="2021" name="Cell">
        <title>Tracing the genetic footprints of vertebrate landing in non-teleost ray-finned fishes.</title>
        <authorList>
            <person name="Bi X."/>
            <person name="Wang K."/>
            <person name="Yang L."/>
            <person name="Pan H."/>
            <person name="Jiang H."/>
            <person name="Wei Q."/>
            <person name="Fang M."/>
            <person name="Yu H."/>
            <person name="Zhu C."/>
            <person name="Cai Y."/>
            <person name="He Y."/>
            <person name="Gan X."/>
            <person name="Zeng H."/>
            <person name="Yu D."/>
            <person name="Zhu Y."/>
            <person name="Jiang H."/>
            <person name="Qiu Q."/>
            <person name="Yang H."/>
            <person name="Zhang Y.E."/>
            <person name="Wang W."/>
            <person name="Zhu M."/>
            <person name="He S."/>
            <person name="Zhang G."/>
        </authorList>
    </citation>
    <scope>NUCLEOTIDE SEQUENCE</scope>
    <source>
        <strain evidence="5">Allg_001</strain>
    </source>
</reference>
<dbReference type="InterPro" id="IPR050410">
    <property type="entry name" value="CCR4/nocturin_mRNA_transcr"/>
</dbReference>
<accession>A0A8J7TAZ2</accession>
<dbReference type="AlphaFoldDB" id="A0A8J7TAZ2"/>
<feature type="non-terminal residue" evidence="5">
    <location>
        <position position="1"/>
    </location>
</feature>
<evidence type="ECO:0000259" key="4">
    <source>
        <dbReference type="Pfam" id="PF03372"/>
    </source>
</evidence>
<dbReference type="EMBL" id="JAAWVO010033876">
    <property type="protein sequence ID" value="MBN3317212.1"/>
    <property type="molecule type" value="Genomic_DNA"/>
</dbReference>
<proteinExistence type="inferred from homology"/>
<dbReference type="Proteomes" id="UP000736164">
    <property type="component" value="Unassembled WGS sequence"/>
</dbReference>
<dbReference type="InterPro" id="IPR036691">
    <property type="entry name" value="Endo/exonu/phosph_ase_sf"/>
</dbReference>
<comment type="similarity">
    <text evidence="1">Belongs to the CCR4/nocturin family.</text>
</comment>
<gene>
    <name evidence="5" type="primary">Angel1</name>
    <name evidence="5" type="ORF">GTO95_0005513</name>
</gene>
<evidence type="ECO:0000256" key="3">
    <source>
        <dbReference type="ARBA" id="ARBA00070393"/>
    </source>
</evidence>
<evidence type="ECO:0000256" key="2">
    <source>
        <dbReference type="ARBA" id="ARBA00022553"/>
    </source>
</evidence>
<dbReference type="Pfam" id="PF03372">
    <property type="entry name" value="Exo_endo_phos"/>
    <property type="match status" value="1"/>
</dbReference>
<dbReference type="PANTHER" id="PTHR12121:SF28">
    <property type="entry name" value="PROTEIN ANGEL HOMOLOG 1"/>
    <property type="match status" value="1"/>
</dbReference>